<name>A0ABP9TYR6_9MICO</name>
<sequence length="267" mass="28733">MTNPAFELHHVGVRLGGRDILHDLSLTIPADRTTAIIGANGSGKSTLLRTLARLQERTGSVLRHGAEISGIRPRAFAQDVALLPQAPEAPANLTVTDLVSRGRDPHRRWYDQWSAADERIVNEALAATGLADMGQRGLGTLSGGQRQRAWIALTLTQSPSLLLLDEPTTYLDVAHQIDVLETVTALQRSRGMTVILVLHDLGMAVRYADHIIAVQDGRIAAEGPAESTLTPSVIRDVFGIDSAILTDPVTGRPVIVPHRALETTEAP</sequence>
<dbReference type="Pfam" id="PF00005">
    <property type="entry name" value="ABC_tran"/>
    <property type="match status" value="1"/>
</dbReference>
<comment type="subcellular location">
    <subcellularLocation>
        <location evidence="1">Cell membrane</location>
        <topology evidence="1">Peripheral membrane protein</topology>
    </subcellularLocation>
</comment>
<dbReference type="PROSITE" id="PS50893">
    <property type="entry name" value="ABC_TRANSPORTER_2"/>
    <property type="match status" value="1"/>
</dbReference>
<evidence type="ECO:0000256" key="6">
    <source>
        <dbReference type="ARBA" id="ARBA00022840"/>
    </source>
</evidence>
<keyword evidence="8" id="KW-0406">Ion transport</keyword>
<dbReference type="InterPro" id="IPR051535">
    <property type="entry name" value="Siderophore_ABC-ATPase"/>
</dbReference>
<dbReference type="PANTHER" id="PTHR42771:SF2">
    <property type="entry name" value="IRON(3+)-HYDROXAMATE IMPORT ATP-BINDING PROTEIN FHUC"/>
    <property type="match status" value="1"/>
</dbReference>
<evidence type="ECO:0000313" key="12">
    <source>
        <dbReference type="Proteomes" id="UP001498935"/>
    </source>
</evidence>
<keyword evidence="3" id="KW-1003">Cell membrane</keyword>
<dbReference type="GO" id="GO:0005524">
    <property type="term" value="F:ATP binding"/>
    <property type="evidence" value="ECO:0007669"/>
    <property type="project" value="UniProtKB-KW"/>
</dbReference>
<dbReference type="CDD" id="cd03214">
    <property type="entry name" value="ABC_Iron-Siderophores_B12_Hemin"/>
    <property type="match status" value="1"/>
</dbReference>
<keyword evidence="12" id="KW-1185">Reference proteome</keyword>
<dbReference type="InterPro" id="IPR017871">
    <property type="entry name" value="ABC_transporter-like_CS"/>
</dbReference>
<reference evidence="11 12" key="1">
    <citation type="submission" date="2024-02" db="EMBL/GenBank/DDBJ databases">
        <title>Characterization of antibiotic resistant novel bacterial strains and their environmental applications.</title>
        <authorList>
            <person name="Manzoor S."/>
            <person name="Abbas S."/>
            <person name="Arshad M."/>
            <person name="Li W.J."/>
            <person name="Ahmed I."/>
        </authorList>
    </citation>
    <scope>NUCLEOTIDE SEQUENCE [LARGE SCALE GENOMIC DNA]</scope>
    <source>
        <strain evidence="11 12">KACC 15558</strain>
    </source>
</reference>
<proteinExistence type="predicted"/>
<dbReference type="PROSITE" id="PS00211">
    <property type="entry name" value="ABC_TRANSPORTER_1"/>
    <property type="match status" value="1"/>
</dbReference>
<feature type="domain" description="ABC transporter" evidence="10">
    <location>
        <begin position="6"/>
        <end position="241"/>
    </location>
</feature>
<evidence type="ECO:0000259" key="10">
    <source>
        <dbReference type="PROSITE" id="PS50893"/>
    </source>
</evidence>
<protein>
    <submittedName>
        <fullName evidence="11">ABC transporter ATP-binding protein</fullName>
    </submittedName>
</protein>
<gene>
    <name evidence="11" type="ORF">KACC15558_10520</name>
</gene>
<keyword evidence="4" id="KW-0410">Iron transport</keyword>
<evidence type="ECO:0000256" key="4">
    <source>
        <dbReference type="ARBA" id="ARBA00022496"/>
    </source>
</evidence>
<evidence type="ECO:0000256" key="9">
    <source>
        <dbReference type="ARBA" id="ARBA00023136"/>
    </source>
</evidence>
<dbReference type="Proteomes" id="UP001498935">
    <property type="component" value="Unassembled WGS sequence"/>
</dbReference>
<comment type="caution">
    <text evidence="11">The sequence shown here is derived from an EMBL/GenBank/DDBJ whole genome shotgun (WGS) entry which is preliminary data.</text>
</comment>
<evidence type="ECO:0000256" key="3">
    <source>
        <dbReference type="ARBA" id="ARBA00022475"/>
    </source>
</evidence>
<dbReference type="InterPro" id="IPR027417">
    <property type="entry name" value="P-loop_NTPase"/>
</dbReference>
<evidence type="ECO:0000256" key="7">
    <source>
        <dbReference type="ARBA" id="ARBA00023004"/>
    </source>
</evidence>
<dbReference type="InterPro" id="IPR003593">
    <property type="entry name" value="AAA+_ATPase"/>
</dbReference>
<evidence type="ECO:0000313" key="11">
    <source>
        <dbReference type="EMBL" id="GAA5340012.1"/>
    </source>
</evidence>
<evidence type="ECO:0000256" key="1">
    <source>
        <dbReference type="ARBA" id="ARBA00004202"/>
    </source>
</evidence>
<keyword evidence="5" id="KW-0547">Nucleotide-binding</keyword>
<evidence type="ECO:0000256" key="2">
    <source>
        <dbReference type="ARBA" id="ARBA00022448"/>
    </source>
</evidence>
<dbReference type="PANTHER" id="PTHR42771">
    <property type="entry name" value="IRON(3+)-HYDROXAMATE IMPORT ATP-BINDING PROTEIN FHUC"/>
    <property type="match status" value="1"/>
</dbReference>
<keyword evidence="7" id="KW-0408">Iron</keyword>
<dbReference type="EMBL" id="BAABNP010000003">
    <property type="protein sequence ID" value="GAA5340012.1"/>
    <property type="molecule type" value="Genomic_DNA"/>
</dbReference>
<keyword evidence="2" id="KW-0813">Transport</keyword>
<accession>A0ABP9TYR6</accession>
<dbReference type="SUPFAM" id="SSF52540">
    <property type="entry name" value="P-loop containing nucleoside triphosphate hydrolases"/>
    <property type="match status" value="1"/>
</dbReference>
<evidence type="ECO:0000256" key="5">
    <source>
        <dbReference type="ARBA" id="ARBA00022741"/>
    </source>
</evidence>
<dbReference type="InterPro" id="IPR003439">
    <property type="entry name" value="ABC_transporter-like_ATP-bd"/>
</dbReference>
<organism evidence="11 12">
    <name type="scientific">Brevibacterium ammoniilyticum</name>
    <dbReference type="NCBI Taxonomy" id="1046555"/>
    <lineage>
        <taxon>Bacteria</taxon>
        <taxon>Bacillati</taxon>
        <taxon>Actinomycetota</taxon>
        <taxon>Actinomycetes</taxon>
        <taxon>Micrococcales</taxon>
        <taxon>Brevibacteriaceae</taxon>
        <taxon>Brevibacterium</taxon>
    </lineage>
</organism>
<evidence type="ECO:0000256" key="8">
    <source>
        <dbReference type="ARBA" id="ARBA00023065"/>
    </source>
</evidence>
<keyword evidence="6 11" id="KW-0067">ATP-binding</keyword>
<dbReference type="RefSeq" id="WP_342037480.1">
    <property type="nucleotide sequence ID" value="NZ_BAABBK010000003.1"/>
</dbReference>
<keyword evidence="9" id="KW-0472">Membrane</keyword>
<dbReference type="Gene3D" id="3.40.50.300">
    <property type="entry name" value="P-loop containing nucleotide triphosphate hydrolases"/>
    <property type="match status" value="1"/>
</dbReference>
<dbReference type="SMART" id="SM00382">
    <property type="entry name" value="AAA"/>
    <property type="match status" value="1"/>
</dbReference>